<gene>
    <name evidence="1" type="ORF">E2C01_065365</name>
</gene>
<evidence type="ECO:0000313" key="1">
    <source>
        <dbReference type="EMBL" id="MPC71096.1"/>
    </source>
</evidence>
<evidence type="ECO:0000313" key="2">
    <source>
        <dbReference type="Proteomes" id="UP000324222"/>
    </source>
</evidence>
<organism evidence="1 2">
    <name type="scientific">Portunus trituberculatus</name>
    <name type="common">Swimming crab</name>
    <name type="synonym">Neptunus trituberculatus</name>
    <dbReference type="NCBI Taxonomy" id="210409"/>
    <lineage>
        <taxon>Eukaryota</taxon>
        <taxon>Metazoa</taxon>
        <taxon>Ecdysozoa</taxon>
        <taxon>Arthropoda</taxon>
        <taxon>Crustacea</taxon>
        <taxon>Multicrustacea</taxon>
        <taxon>Malacostraca</taxon>
        <taxon>Eumalacostraca</taxon>
        <taxon>Eucarida</taxon>
        <taxon>Decapoda</taxon>
        <taxon>Pleocyemata</taxon>
        <taxon>Brachyura</taxon>
        <taxon>Eubrachyura</taxon>
        <taxon>Portunoidea</taxon>
        <taxon>Portunidae</taxon>
        <taxon>Portuninae</taxon>
        <taxon>Portunus</taxon>
    </lineage>
</organism>
<accession>A0A5B7HMD9</accession>
<reference evidence="1 2" key="1">
    <citation type="submission" date="2019-05" db="EMBL/GenBank/DDBJ databases">
        <title>Another draft genome of Portunus trituberculatus and its Hox gene families provides insights of decapod evolution.</title>
        <authorList>
            <person name="Jeong J.-H."/>
            <person name="Song I."/>
            <person name="Kim S."/>
            <person name="Choi T."/>
            <person name="Kim D."/>
            <person name="Ryu S."/>
            <person name="Kim W."/>
        </authorList>
    </citation>
    <scope>NUCLEOTIDE SEQUENCE [LARGE SCALE GENOMIC DNA]</scope>
    <source>
        <tissue evidence="1">Muscle</tissue>
    </source>
</reference>
<sequence>MEEMLDRLSLILSSSQGSPFCSFNTPASQVDGFQLGLSGVMQRLGWVGPADAVSLEVKVVLVSSLSPTGGFHAPVPGIGKVVHSALGTFRTVYGGVVGDSHLAPLPGSCPTTQDTEVNLCHTAFAFGGQTHIQDIDGGICYTLAMPGGQTPFQDVEAGICHTAPMPGSQLIIPSRGLGLGETIPFSSVVEFG</sequence>
<dbReference type="AlphaFoldDB" id="A0A5B7HMD9"/>
<comment type="caution">
    <text evidence="1">The sequence shown here is derived from an EMBL/GenBank/DDBJ whole genome shotgun (WGS) entry which is preliminary data.</text>
</comment>
<dbReference type="Proteomes" id="UP000324222">
    <property type="component" value="Unassembled WGS sequence"/>
</dbReference>
<dbReference type="EMBL" id="VSRR010032279">
    <property type="protein sequence ID" value="MPC71096.1"/>
    <property type="molecule type" value="Genomic_DNA"/>
</dbReference>
<name>A0A5B7HMD9_PORTR</name>
<protein>
    <submittedName>
        <fullName evidence="1">Uncharacterized protein</fullName>
    </submittedName>
</protein>
<proteinExistence type="predicted"/>
<keyword evidence="2" id="KW-1185">Reference proteome</keyword>